<dbReference type="GO" id="GO:0016301">
    <property type="term" value="F:kinase activity"/>
    <property type="evidence" value="ECO:0007669"/>
    <property type="project" value="UniProtKB-KW"/>
</dbReference>
<feature type="transmembrane region" description="Helical" evidence="1">
    <location>
        <begin position="136"/>
        <end position="156"/>
    </location>
</feature>
<comment type="caution">
    <text evidence="3">The sequence shown here is derived from an EMBL/GenBank/DDBJ whole genome shotgun (WGS) entry which is preliminary data.</text>
</comment>
<sequence length="362" mass="42838">MKVFEKYQLVFHIVGWSLVFFLPVLMMPNSFYNRPEFSRFFTVQCFNNFALMAAFYINLLVLVPKFLMKKRGDIFSIYIILGFVIILALHWAWSHYFLKMHGFDMGMPKIPPPSEWKNRPSNMPRPPRMFLPFPQLMNATLTYFFSIIFSTSLALWQERLRNHDLQQQILLEKVAAELAVLKLQVSPHFLFNTLNNIRWLARKKSEHTEDAIVKLSQLLRYMLYQSESDKVPLTQELDYLQNYIELQKMRISGKNTAEFSHEGPIHLYSIEPLLFIPLVENAFKYGLHSTEESHILIKLSVENGILRFITKNRNFDHNFKEEDKTGIGLQNVKKRLALHYPEKHELKITENDLFIVEVYIQL</sequence>
<gene>
    <name evidence="3" type="ORF">QM524_00220</name>
</gene>
<name>A0ABT6Y220_9BACT</name>
<keyword evidence="1" id="KW-0812">Transmembrane</keyword>
<feature type="domain" description="Signal transduction histidine kinase internal region" evidence="2">
    <location>
        <begin position="176"/>
        <end position="252"/>
    </location>
</feature>
<dbReference type="Pfam" id="PF06580">
    <property type="entry name" value="His_kinase"/>
    <property type="match status" value="1"/>
</dbReference>
<keyword evidence="4" id="KW-1185">Reference proteome</keyword>
<evidence type="ECO:0000313" key="3">
    <source>
        <dbReference type="EMBL" id="MDI9857618.1"/>
    </source>
</evidence>
<dbReference type="InterPro" id="IPR010559">
    <property type="entry name" value="Sig_transdc_His_kin_internal"/>
</dbReference>
<dbReference type="PANTHER" id="PTHR34220:SF7">
    <property type="entry name" value="SENSOR HISTIDINE KINASE YPDA"/>
    <property type="match status" value="1"/>
</dbReference>
<keyword evidence="1" id="KW-0472">Membrane</keyword>
<dbReference type="Proteomes" id="UP001236507">
    <property type="component" value="Unassembled WGS sequence"/>
</dbReference>
<keyword evidence="3" id="KW-0418">Kinase</keyword>
<dbReference type="PANTHER" id="PTHR34220">
    <property type="entry name" value="SENSOR HISTIDINE KINASE YPDA"/>
    <property type="match status" value="1"/>
</dbReference>
<protein>
    <submittedName>
        <fullName evidence="3">Histidine kinase</fullName>
    </submittedName>
</protein>
<feature type="transmembrane region" description="Helical" evidence="1">
    <location>
        <begin position="46"/>
        <end position="63"/>
    </location>
</feature>
<feature type="transmembrane region" description="Helical" evidence="1">
    <location>
        <begin position="7"/>
        <end position="26"/>
    </location>
</feature>
<keyword evidence="1" id="KW-1133">Transmembrane helix</keyword>
<evidence type="ECO:0000259" key="2">
    <source>
        <dbReference type="Pfam" id="PF06580"/>
    </source>
</evidence>
<dbReference type="EMBL" id="JASHIF010000002">
    <property type="protein sequence ID" value="MDI9857618.1"/>
    <property type="molecule type" value="Genomic_DNA"/>
</dbReference>
<dbReference type="InterPro" id="IPR036890">
    <property type="entry name" value="HATPase_C_sf"/>
</dbReference>
<accession>A0ABT6Y220</accession>
<keyword evidence="3" id="KW-0808">Transferase</keyword>
<dbReference type="Gene3D" id="3.30.565.10">
    <property type="entry name" value="Histidine kinase-like ATPase, C-terminal domain"/>
    <property type="match status" value="1"/>
</dbReference>
<dbReference type="InterPro" id="IPR050640">
    <property type="entry name" value="Bact_2-comp_sensor_kinase"/>
</dbReference>
<dbReference type="SUPFAM" id="SSF55874">
    <property type="entry name" value="ATPase domain of HSP90 chaperone/DNA topoisomerase II/histidine kinase"/>
    <property type="match status" value="1"/>
</dbReference>
<organism evidence="3 4">
    <name type="scientific">Flectobacillus roseus</name>
    <dbReference type="NCBI Taxonomy" id="502259"/>
    <lineage>
        <taxon>Bacteria</taxon>
        <taxon>Pseudomonadati</taxon>
        <taxon>Bacteroidota</taxon>
        <taxon>Cytophagia</taxon>
        <taxon>Cytophagales</taxon>
        <taxon>Flectobacillaceae</taxon>
        <taxon>Flectobacillus</taxon>
    </lineage>
</organism>
<evidence type="ECO:0000313" key="4">
    <source>
        <dbReference type="Proteomes" id="UP001236507"/>
    </source>
</evidence>
<dbReference type="RefSeq" id="WP_283342962.1">
    <property type="nucleotide sequence ID" value="NZ_JASHIF010000002.1"/>
</dbReference>
<reference evidence="3 4" key="1">
    <citation type="submission" date="2023-05" db="EMBL/GenBank/DDBJ databases">
        <title>Novel species of genus Flectobacillus isolated from stream in China.</title>
        <authorList>
            <person name="Lu H."/>
        </authorList>
    </citation>
    <scope>NUCLEOTIDE SEQUENCE [LARGE SCALE GENOMIC DNA]</scope>
    <source>
        <strain evidence="3 4">KCTC 42575</strain>
    </source>
</reference>
<evidence type="ECO:0000256" key="1">
    <source>
        <dbReference type="SAM" id="Phobius"/>
    </source>
</evidence>
<feature type="transmembrane region" description="Helical" evidence="1">
    <location>
        <begin position="75"/>
        <end position="93"/>
    </location>
</feature>
<proteinExistence type="predicted"/>